<organism evidence="2 3">
    <name type="scientific">Dipteronia sinensis</name>
    <dbReference type="NCBI Taxonomy" id="43782"/>
    <lineage>
        <taxon>Eukaryota</taxon>
        <taxon>Viridiplantae</taxon>
        <taxon>Streptophyta</taxon>
        <taxon>Embryophyta</taxon>
        <taxon>Tracheophyta</taxon>
        <taxon>Spermatophyta</taxon>
        <taxon>Magnoliopsida</taxon>
        <taxon>eudicotyledons</taxon>
        <taxon>Gunneridae</taxon>
        <taxon>Pentapetalae</taxon>
        <taxon>rosids</taxon>
        <taxon>malvids</taxon>
        <taxon>Sapindales</taxon>
        <taxon>Sapindaceae</taxon>
        <taxon>Hippocastanoideae</taxon>
        <taxon>Acereae</taxon>
        <taxon>Dipteronia</taxon>
    </lineage>
</organism>
<keyword evidence="3" id="KW-1185">Reference proteome</keyword>
<gene>
    <name evidence="2" type="ORF">Dsin_021941</name>
</gene>
<protein>
    <submittedName>
        <fullName evidence="2">Uncharacterized protein</fullName>
    </submittedName>
</protein>
<feature type="region of interest" description="Disordered" evidence="1">
    <location>
        <begin position="1"/>
        <end position="20"/>
    </location>
</feature>
<evidence type="ECO:0000256" key="1">
    <source>
        <dbReference type="SAM" id="MobiDB-lite"/>
    </source>
</evidence>
<dbReference type="Proteomes" id="UP001281410">
    <property type="component" value="Unassembled WGS sequence"/>
</dbReference>
<comment type="caution">
    <text evidence="2">The sequence shown here is derived from an EMBL/GenBank/DDBJ whole genome shotgun (WGS) entry which is preliminary data.</text>
</comment>
<name>A0AAE0A1X2_9ROSI</name>
<sequence>METTIASQNSSSSGLEESMNNENIQELQAFLERNCGMDSVFIYIKGVGFHQYSSMASSTFKNIFKLETPTLY</sequence>
<proteinExistence type="predicted"/>
<reference evidence="2" key="1">
    <citation type="journal article" date="2023" name="Plant J.">
        <title>Genome sequences and population genomics provide insights into the demographic history, inbreeding, and mutation load of two 'living fossil' tree species of Dipteronia.</title>
        <authorList>
            <person name="Feng Y."/>
            <person name="Comes H.P."/>
            <person name="Chen J."/>
            <person name="Zhu S."/>
            <person name="Lu R."/>
            <person name="Zhang X."/>
            <person name="Li P."/>
            <person name="Qiu J."/>
            <person name="Olsen K.M."/>
            <person name="Qiu Y."/>
        </authorList>
    </citation>
    <scope>NUCLEOTIDE SEQUENCE</scope>
    <source>
        <strain evidence="2">NBL</strain>
    </source>
</reference>
<accession>A0AAE0A1X2</accession>
<evidence type="ECO:0000313" key="2">
    <source>
        <dbReference type="EMBL" id="KAK3198526.1"/>
    </source>
</evidence>
<feature type="compositionally biased region" description="Low complexity" evidence="1">
    <location>
        <begin position="7"/>
        <end position="20"/>
    </location>
</feature>
<dbReference type="AlphaFoldDB" id="A0AAE0A1X2"/>
<dbReference type="EMBL" id="JANJYJ010000007">
    <property type="protein sequence ID" value="KAK3198526.1"/>
    <property type="molecule type" value="Genomic_DNA"/>
</dbReference>
<evidence type="ECO:0000313" key="3">
    <source>
        <dbReference type="Proteomes" id="UP001281410"/>
    </source>
</evidence>